<dbReference type="Pfam" id="PF00300">
    <property type="entry name" value="His_Phos_1"/>
    <property type="match status" value="1"/>
</dbReference>
<proteinExistence type="inferred from homology"/>
<protein>
    <recommendedName>
        <fullName evidence="2">phosphoglycerate mutase (2,3-diphosphoglycerate-dependent)</fullName>
        <ecNumber evidence="2">5.4.2.11</ecNumber>
    </recommendedName>
</protein>
<dbReference type="RefSeq" id="WP_102215439.1">
    <property type="nucleotide sequence ID" value="NZ_CP049228.1"/>
</dbReference>
<feature type="binding site" evidence="6">
    <location>
        <position position="61"/>
    </location>
    <ligand>
        <name>substrate</name>
    </ligand>
</feature>
<reference evidence="7 8" key="1">
    <citation type="submission" date="2020-02" db="EMBL/GenBank/DDBJ databases">
        <title>Complete genome sequences of six Lactobacillus iners strains isolated from the human vagina.</title>
        <authorList>
            <person name="France M.T."/>
            <person name="Rutt L."/>
            <person name="Narina S."/>
            <person name="Arbaugh S."/>
            <person name="Humphrys M.S."/>
            <person name="Ma B."/>
            <person name="Hayward M.R."/>
            <person name="Relman D."/>
            <person name="Kwon D.S."/>
            <person name="Ravel J."/>
        </authorList>
    </citation>
    <scope>NUCLEOTIDE SEQUENCE [LARGE SCALE GENOMIC DNA]</scope>
    <source>
        <strain evidence="7 8">C0210C1</strain>
    </source>
</reference>
<feature type="active site" description="Tele-phosphohistidine intermediate" evidence="5">
    <location>
        <position position="10"/>
    </location>
</feature>
<evidence type="ECO:0000256" key="4">
    <source>
        <dbReference type="ARBA" id="ARBA00023235"/>
    </source>
</evidence>
<dbReference type="PANTHER" id="PTHR11931">
    <property type="entry name" value="PHOSPHOGLYCERATE MUTASE"/>
    <property type="match status" value="1"/>
</dbReference>
<feature type="binding site" evidence="6">
    <location>
        <begin position="9"/>
        <end position="16"/>
    </location>
    <ligand>
        <name>substrate</name>
    </ligand>
</feature>
<evidence type="ECO:0000256" key="3">
    <source>
        <dbReference type="ARBA" id="ARBA00023152"/>
    </source>
</evidence>
<dbReference type="Proteomes" id="UP000501676">
    <property type="component" value="Chromosome"/>
</dbReference>
<feature type="binding site" evidence="6">
    <location>
        <begin position="84"/>
        <end position="87"/>
    </location>
    <ligand>
        <name>substrate</name>
    </ligand>
</feature>
<organism evidence="7 8">
    <name type="scientific">Lactobacillus iners</name>
    <dbReference type="NCBI Taxonomy" id="147802"/>
    <lineage>
        <taxon>Bacteria</taxon>
        <taxon>Bacillati</taxon>
        <taxon>Bacillota</taxon>
        <taxon>Bacilli</taxon>
        <taxon>Lactobacillales</taxon>
        <taxon>Lactobacillaceae</taxon>
        <taxon>Lactobacillus</taxon>
    </lineage>
</organism>
<dbReference type="GO" id="GO:0006096">
    <property type="term" value="P:glycolytic process"/>
    <property type="evidence" value="ECO:0007669"/>
    <property type="project" value="UniProtKB-KW"/>
</dbReference>
<evidence type="ECO:0000313" key="8">
    <source>
        <dbReference type="Proteomes" id="UP000501676"/>
    </source>
</evidence>
<dbReference type="InterPro" id="IPR001345">
    <property type="entry name" value="PG/BPGM_mutase_AS"/>
</dbReference>
<evidence type="ECO:0000256" key="1">
    <source>
        <dbReference type="ARBA" id="ARBA00006717"/>
    </source>
</evidence>
<keyword evidence="4" id="KW-0413">Isomerase</keyword>
<dbReference type="SMART" id="SM00855">
    <property type="entry name" value="PGAM"/>
    <property type="match status" value="1"/>
</dbReference>
<comment type="similarity">
    <text evidence="1">Belongs to the phosphoglycerate mutase family. BPG-dependent PGAM subfamily.</text>
</comment>
<dbReference type="SUPFAM" id="SSF53254">
    <property type="entry name" value="Phosphoglycerate mutase-like"/>
    <property type="match status" value="1"/>
</dbReference>
<dbReference type="EMBL" id="CP049228">
    <property type="protein sequence ID" value="QIH23365.1"/>
    <property type="molecule type" value="Genomic_DNA"/>
</dbReference>
<dbReference type="InterPro" id="IPR029033">
    <property type="entry name" value="His_PPase_superfam"/>
</dbReference>
<name>A0A6G7B7R3_9LACO</name>
<keyword evidence="3" id="KW-0324">Glycolysis</keyword>
<dbReference type="EC" id="5.4.2.11" evidence="2"/>
<dbReference type="Gene3D" id="3.40.50.1240">
    <property type="entry name" value="Phosphoglycerate mutase-like"/>
    <property type="match status" value="1"/>
</dbReference>
<dbReference type="PROSITE" id="PS00175">
    <property type="entry name" value="PG_MUTASE"/>
    <property type="match status" value="1"/>
</dbReference>
<accession>A0A6G7B7R3</accession>
<dbReference type="CDD" id="cd07067">
    <property type="entry name" value="HP_PGM_like"/>
    <property type="match status" value="1"/>
</dbReference>
<feature type="active site" description="Proton donor/acceptor" evidence="5">
    <location>
        <position position="84"/>
    </location>
</feature>
<evidence type="ECO:0000313" key="7">
    <source>
        <dbReference type="EMBL" id="QIH23365.1"/>
    </source>
</evidence>
<evidence type="ECO:0000256" key="6">
    <source>
        <dbReference type="PIRSR" id="PIRSR613078-2"/>
    </source>
</evidence>
<dbReference type="InterPro" id="IPR005952">
    <property type="entry name" value="Phosphogly_mut1"/>
</dbReference>
<gene>
    <name evidence="7" type="ORF">G6Z83_01060</name>
</gene>
<dbReference type="GO" id="GO:0004619">
    <property type="term" value="F:phosphoglycerate mutase activity"/>
    <property type="evidence" value="ECO:0007669"/>
    <property type="project" value="UniProtKB-EC"/>
</dbReference>
<dbReference type="InterPro" id="IPR013078">
    <property type="entry name" value="His_Pase_superF_clade-1"/>
</dbReference>
<sequence length="188" mass="21538">MVKTLYIVRHGQTFFNFHHKTQGSCDSRLTALGIRQAKAAGDYFRKQKINFDAAYCSTQERASDTLELITDHKMPYTRLKDFCEKDYGIFEGADEYTLPWNGDKLDAPSMERDDHVVERMVNGLKQVQKETEDGQNILIVAHGDIIAMFSKLYNSNIPHFSCCSFVKFLYDKGTYTFAGFYEPAIGVE</sequence>
<dbReference type="AlphaFoldDB" id="A0A6G7B7R3"/>
<evidence type="ECO:0000256" key="2">
    <source>
        <dbReference type="ARBA" id="ARBA00012028"/>
    </source>
</evidence>
<evidence type="ECO:0000256" key="5">
    <source>
        <dbReference type="PIRSR" id="PIRSR613078-1"/>
    </source>
</evidence>